<evidence type="ECO:0000259" key="1">
    <source>
        <dbReference type="PROSITE" id="PS51186"/>
    </source>
</evidence>
<proteinExistence type="predicted"/>
<evidence type="ECO:0000313" key="2">
    <source>
        <dbReference type="EMBL" id="PKS12702.1"/>
    </source>
</evidence>
<dbReference type="Proteomes" id="UP000233524">
    <property type="component" value="Unassembled WGS sequence"/>
</dbReference>
<dbReference type="PANTHER" id="PTHR43792">
    <property type="entry name" value="GNAT FAMILY, PUTATIVE (AFU_ORTHOLOGUE AFUA_3G00765)-RELATED-RELATED"/>
    <property type="match status" value="1"/>
</dbReference>
<sequence>MEPTKIVRIRVKTTLPRVPYPPAEERHPVITERLIIRPLAQSDLDALHALRRIEAVMVRTSQGAVDPDIETTKQKLDLYLPPNDKDTYNFAICERATGNLVGIGGSHIRQDHFGWPVVGYVFHPSIWGKGYATEFVKAFMEMWWSLPRAEADVDAEAGSVKAAVIGDEYGSRPELEVEEGAHVREMMIGVTQEDNLASAKILTKCDFKRLEDWIVKSGDGVERLYVFSCQRPIA</sequence>
<dbReference type="GO" id="GO:0016747">
    <property type="term" value="F:acyltransferase activity, transferring groups other than amino-acyl groups"/>
    <property type="evidence" value="ECO:0007669"/>
    <property type="project" value="InterPro"/>
</dbReference>
<reference evidence="2 3" key="1">
    <citation type="journal article" date="2017" name="G3 (Bethesda)">
        <title>First Draft Genome Sequence of the Pathogenic Fungus Lomentospora prolificans (Formerly Scedosporium prolificans).</title>
        <authorList>
            <person name="Luo R."/>
            <person name="Zimin A."/>
            <person name="Workman R."/>
            <person name="Fan Y."/>
            <person name="Pertea G."/>
            <person name="Grossman N."/>
            <person name="Wear M.P."/>
            <person name="Jia B."/>
            <person name="Miller H."/>
            <person name="Casadevall A."/>
            <person name="Timp W."/>
            <person name="Zhang S.X."/>
            <person name="Salzberg S.L."/>
        </authorList>
    </citation>
    <scope>NUCLEOTIDE SEQUENCE [LARGE SCALE GENOMIC DNA]</scope>
    <source>
        <strain evidence="2 3">JHH-5317</strain>
    </source>
</reference>
<feature type="domain" description="N-acetyltransferase" evidence="1">
    <location>
        <begin position="34"/>
        <end position="178"/>
    </location>
</feature>
<gene>
    <name evidence="2" type="ORF">jhhlp_000910</name>
</gene>
<dbReference type="InParanoid" id="A0A2N3NK20"/>
<dbReference type="OrthoDB" id="4072826at2759"/>
<organism evidence="2 3">
    <name type="scientific">Lomentospora prolificans</name>
    <dbReference type="NCBI Taxonomy" id="41688"/>
    <lineage>
        <taxon>Eukaryota</taxon>
        <taxon>Fungi</taxon>
        <taxon>Dikarya</taxon>
        <taxon>Ascomycota</taxon>
        <taxon>Pezizomycotina</taxon>
        <taxon>Sordariomycetes</taxon>
        <taxon>Hypocreomycetidae</taxon>
        <taxon>Microascales</taxon>
        <taxon>Microascaceae</taxon>
        <taxon>Lomentospora</taxon>
    </lineage>
</organism>
<dbReference type="VEuPathDB" id="FungiDB:jhhlp_000910"/>
<dbReference type="Gene3D" id="3.40.630.30">
    <property type="match status" value="1"/>
</dbReference>
<evidence type="ECO:0000313" key="3">
    <source>
        <dbReference type="Proteomes" id="UP000233524"/>
    </source>
</evidence>
<dbReference type="InterPro" id="IPR051531">
    <property type="entry name" value="N-acetyltransferase"/>
</dbReference>
<dbReference type="SUPFAM" id="SSF55729">
    <property type="entry name" value="Acyl-CoA N-acyltransferases (Nat)"/>
    <property type="match status" value="1"/>
</dbReference>
<dbReference type="PANTHER" id="PTHR43792:SF1">
    <property type="entry name" value="N-ACETYLTRANSFERASE DOMAIN-CONTAINING PROTEIN"/>
    <property type="match status" value="1"/>
</dbReference>
<dbReference type="InterPro" id="IPR016181">
    <property type="entry name" value="Acyl_CoA_acyltransferase"/>
</dbReference>
<comment type="caution">
    <text evidence="2">The sequence shown here is derived from an EMBL/GenBank/DDBJ whole genome shotgun (WGS) entry which is preliminary data.</text>
</comment>
<dbReference type="PROSITE" id="PS51186">
    <property type="entry name" value="GNAT"/>
    <property type="match status" value="1"/>
</dbReference>
<protein>
    <recommendedName>
        <fullName evidence="1">N-acetyltransferase domain-containing protein</fullName>
    </recommendedName>
</protein>
<dbReference type="Pfam" id="PF13302">
    <property type="entry name" value="Acetyltransf_3"/>
    <property type="match status" value="1"/>
</dbReference>
<name>A0A2N3NK20_9PEZI</name>
<dbReference type="AlphaFoldDB" id="A0A2N3NK20"/>
<accession>A0A2N3NK20</accession>
<dbReference type="InterPro" id="IPR000182">
    <property type="entry name" value="GNAT_dom"/>
</dbReference>
<keyword evidence="3" id="KW-1185">Reference proteome</keyword>
<dbReference type="EMBL" id="NLAX01000003">
    <property type="protein sequence ID" value="PKS12702.1"/>
    <property type="molecule type" value="Genomic_DNA"/>
</dbReference>
<dbReference type="STRING" id="41688.A0A2N3NK20"/>